<dbReference type="Proteomes" id="UP000008707">
    <property type="component" value="Chromosome"/>
</dbReference>
<accession>E1VAC4</accession>
<dbReference type="EMBL" id="FN869568">
    <property type="protein sequence ID" value="CBV41970.1"/>
    <property type="molecule type" value="Genomic_DNA"/>
</dbReference>
<reference evidence="2 4" key="4">
    <citation type="submission" date="2023-11" db="EMBL/GenBank/DDBJ databases">
        <title>MicrobeMod: A computational toolkit for identifying prokaryotic methylation and restriction-modification with nanopore sequencing.</title>
        <authorList>
            <person name="Crits-Christoph A."/>
            <person name="Kang S.C."/>
            <person name="Lee H."/>
            <person name="Ostrov N."/>
        </authorList>
    </citation>
    <scope>NUCLEOTIDE SEQUENCE [LARGE SCALE GENOMIC DNA]</scope>
    <source>
        <strain evidence="2 4">ATCC 33173</strain>
    </source>
</reference>
<reference evidence="1" key="2">
    <citation type="submission" date="2010-05" db="EMBL/GenBank/DDBJ databases">
        <title>Revision and reannotation of the Halomonas elongata DSM 2581(T) genome.</title>
        <authorList>
            <person name="Pfeiffer F."/>
            <person name="Bagyan I."/>
            <person name="Alfaro-Espinoza G."/>
            <person name="Zamora-Lagos M.A."/>
            <person name="Habermann B."/>
            <person name="Oesterhelt D."/>
            <person name="Kunte H.J."/>
        </authorList>
    </citation>
    <scope>NUCLEOTIDE SEQUENCE</scope>
    <source>
        <strain evidence="1">Type strain: DSM 2581</strain>
    </source>
</reference>
<evidence type="ECO:0008006" key="5">
    <source>
        <dbReference type="Google" id="ProtNLM"/>
    </source>
</evidence>
<protein>
    <recommendedName>
        <fullName evidence="5">Protein singed</fullName>
    </recommendedName>
</protein>
<dbReference type="AlphaFoldDB" id="E1VAC4"/>
<reference evidence="3" key="3">
    <citation type="journal article" date="2011" name="Environ. Microbiol.">
        <title>A blueprint of ectoine metabolism from the genome of the industrial producer Halomonas elongata DSM 2581(T).</title>
        <authorList>
            <person name="Schwibbert K."/>
            <person name="Marin-Sanguino A."/>
            <person name="Bagyan I."/>
            <person name="Heidrich G."/>
            <person name="Lentzen G."/>
            <person name="Seitz H."/>
            <person name="Rampp M."/>
            <person name="Schuster S.C."/>
            <person name="Klenk H.P."/>
            <person name="Pfeiffer F."/>
            <person name="Oesterhelt D."/>
            <person name="Kunte H.J."/>
        </authorList>
    </citation>
    <scope>NUCLEOTIDE SEQUENCE [LARGE SCALE GENOMIC DNA]</scope>
    <source>
        <strain evidence="3">ATCC 33173 / DSM 2581 / NBRC 15536 / NCIMB 2198 / 1H9</strain>
    </source>
</reference>
<dbReference type="Proteomes" id="UP001322512">
    <property type="component" value="Chromosome"/>
</dbReference>
<dbReference type="EMBL" id="CP139472">
    <property type="protein sequence ID" value="WPU48075.1"/>
    <property type="molecule type" value="Genomic_DNA"/>
</dbReference>
<reference evidence="1" key="1">
    <citation type="journal article" date="2010" name="Environ. Microbiol.">
        <title>A blueprint of ectoine metabolism from the genome of the industrial producer Halomonas elongata DSM 2581(T).</title>
        <authorList>
            <person name="Schwibbert K."/>
            <person name="Marin-Sanguino A."/>
            <person name="Bagyan I."/>
            <person name="Heidrich G."/>
            <person name="Lentzen G."/>
            <person name="Seitz H."/>
            <person name="Rampp M."/>
            <person name="Schuster S.C."/>
            <person name="Klenk H.P."/>
            <person name="Pfeiffer F."/>
            <person name="Oesterhelt D."/>
            <person name="Kunte H.J."/>
        </authorList>
    </citation>
    <scope>NUCLEOTIDE SEQUENCE</scope>
    <source>
        <strain evidence="1">Type strain: DSM 2581</strain>
    </source>
</reference>
<gene>
    <name evidence="1" type="ordered locus">HELO_2086</name>
    <name evidence="2" type="ORF">SR933_04095</name>
</gene>
<evidence type="ECO:0000313" key="2">
    <source>
        <dbReference type="EMBL" id="WPU48075.1"/>
    </source>
</evidence>
<evidence type="ECO:0000313" key="1">
    <source>
        <dbReference type="EMBL" id="CBV41970.1"/>
    </source>
</evidence>
<dbReference type="GeneID" id="91009355"/>
<dbReference type="RefSeq" id="WP_013331842.1">
    <property type="nucleotide sequence ID" value="NC_014532.2"/>
</dbReference>
<name>E1VAC4_HALED</name>
<proteinExistence type="predicted"/>
<dbReference type="HOGENOM" id="CLU_161812_0_0_6"/>
<organism evidence="1 3">
    <name type="scientific">Halomonas elongata (strain ATCC 33173 / DSM 2581 / NBRC 15536 / NCIMB 2198 / 1H9)</name>
    <dbReference type="NCBI Taxonomy" id="768066"/>
    <lineage>
        <taxon>Bacteria</taxon>
        <taxon>Pseudomonadati</taxon>
        <taxon>Pseudomonadota</taxon>
        <taxon>Gammaproteobacteria</taxon>
        <taxon>Oceanospirillales</taxon>
        <taxon>Halomonadaceae</taxon>
        <taxon>Halomonas</taxon>
    </lineage>
</organism>
<dbReference type="eggNOG" id="ENOG503272D">
    <property type="taxonomic scope" value="Bacteria"/>
</dbReference>
<dbReference type="KEGG" id="hel:HELO_2086"/>
<sequence>MTQYVTVANVDEKLGADWAPEADKERFVAMANAYLSAQGIQVPDPVPADVIMAGVELAAAAADGSLYAQQSQGTMTQKRVKADGAEVEKRYAEISTSNVGNAALPSRVQFALALIGPYKAARGSITVGYRRDCP</sequence>
<evidence type="ECO:0000313" key="3">
    <source>
        <dbReference type="Proteomes" id="UP000008707"/>
    </source>
</evidence>
<dbReference type="STRING" id="768066.HELO_2086"/>
<keyword evidence="4" id="KW-1185">Reference proteome</keyword>
<evidence type="ECO:0000313" key="4">
    <source>
        <dbReference type="Proteomes" id="UP001322512"/>
    </source>
</evidence>
<dbReference type="OrthoDB" id="6571385at2"/>